<keyword evidence="3" id="KW-0732">Signal</keyword>
<evidence type="ECO:0000313" key="6">
    <source>
        <dbReference type="Proteomes" id="UP000593565"/>
    </source>
</evidence>
<dbReference type="EMBL" id="JAAGNN010000014">
    <property type="protein sequence ID" value="KAF4080050.1"/>
    <property type="molecule type" value="Genomic_DNA"/>
</dbReference>
<name>A0A7J6ABN8_AMEME</name>
<evidence type="ECO:0000256" key="3">
    <source>
        <dbReference type="ARBA" id="ARBA00022729"/>
    </source>
</evidence>
<keyword evidence="6" id="KW-1185">Reference proteome</keyword>
<protein>
    <submittedName>
        <fullName evidence="5">Uncharacterized protein</fullName>
    </submittedName>
</protein>
<gene>
    <name evidence="5" type="ORF">AMELA_G00165880</name>
</gene>
<accession>A0A7J6ABN8</accession>
<keyword evidence="4" id="KW-0325">Glycoprotein</keyword>
<comment type="caution">
    <text evidence="5">The sequence shown here is derived from an EMBL/GenBank/DDBJ whole genome shotgun (WGS) entry which is preliminary data.</text>
</comment>
<dbReference type="InterPro" id="IPR026763">
    <property type="entry name" value="TMEM182"/>
</dbReference>
<dbReference type="PANTHER" id="PTHR32012">
    <property type="entry name" value="TRANSMEMBRANE PROTEIN 182-RELATED"/>
    <property type="match status" value="1"/>
</dbReference>
<keyword evidence="2" id="KW-1003">Cell membrane</keyword>
<keyword evidence="2" id="KW-0472">Membrane</keyword>
<evidence type="ECO:0000256" key="1">
    <source>
        <dbReference type="ARBA" id="ARBA00004651"/>
    </source>
</evidence>
<comment type="subcellular location">
    <subcellularLocation>
        <location evidence="1">Cell membrane</location>
        <topology evidence="1">Multi-pass membrane protein</topology>
    </subcellularLocation>
</comment>
<evidence type="ECO:0000256" key="2">
    <source>
        <dbReference type="ARBA" id="ARBA00022475"/>
    </source>
</evidence>
<proteinExistence type="predicted"/>
<evidence type="ECO:0000313" key="5">
    <source>
        <dbReference type="EMBL" id="KAF4080050.1"/>
    </source>
</evidence>
<organism evidence="5 6">
    <name type="scientific">Ameiurus melas</name>
    <name type="common">Black bullhead</name>
    <name type="synonym">Silurus melas</name>
    <dbReference type="NCBI Taxonomy" id="219545"/>
    <lineage>
        <taxon>Eukaryota</taxon>
        <taxon>Metazoa</taxon>
        <taxon>Chordata</taxon>
        <taxon>Craniata</taxon>
        <taxon>Vertebrata</taxon>
        <taxon>Euteleostomi</taxon>
        <taxon>Actinopterygii</taxon>
        <taxon>Neopterygii</taxon>
        <taxon>Teleostei</taxon>
        <taxon>Ostariophysi</taxon>
        <taxon>Siluriformes</taxon>
        <taxon>Ictaluridae</taxon>
        <taxon>Ameiurus</taxon>
    </lineage>
</organism>
<reference evidence="5 6" key="1">
    <citation type="submission" date="2020-02" db="EMBL/GenBank/DDBJ databases">
        <title>A chromosome-scale genome assembly of the black bullhead catfish (Ameiurus melas).</title>
        <authorList>
            <person name="Wen M."/>
            <person name="Zham M."/>
            <person name="Cabau C."/>
            <person name="Klopp C."/>
            <person name="Donnadieu C."/>
            <person name="Roques C."/>
            <person name="Bouchez O."/>
            <person name="Lampietro C."/>
            <person name="Jouanno E."/>
            <person name="Herpin A."/>
            <person name="Louis A."/>
            <person name="Berthelot C."/>
            <person name="Parey E."/>
            <person name="Roest-Crollius H."/>
            <person name="Braasch I."/>
            <person name="Postlethwait J."/>
            <person name="Robinson-Rechavi M."/>
            <person name="Echchiki A."/>
            <person name="Begum T."/>
            <person name="Montfort J."/>
            <person name="Schartl M."/>
            <person name="Bobe J."/>
            <person name="Guiguen Y."/>
        </authorList>
    </citation>
    <scope>NUCLEOTIDE SEQUENCE [LARGE SCALE GENOMIC DNA]</scope>
    <source>
        <strain evidence="5">M_S1</strain>
        <tissue evidence="5">Blood</tissue>
    </source>
</reference>
<dbReference type="Proteomes" id="UP000593565">
    <property type="component" value="Unassembled WGS sequence"/>
</dbReference>
<evidence type="ECO:0000256" key="4">
    <source>
        <dbReference type="ARBA" id="ARBA00023180"/>
    </source>
</evidence>
<dbReference type="GO" id="GO:0005886">
    <property type="term" value="C:plasma membrane"/>
    <property type="evidence" value="ECO:0007669"/>
    <property type="project" value="UniProtKB-SubCell"/>
</dbReference>
<sequence length="128" mass="14302">MHLKIAICLPESSLIITGLIMAGIMPYPSNVGTVLGTLQNNIGIDYWLLSLESCDPQGKNTEKLRRVIRKDGLKEDPNAGKNAVLSYHEGIFWRCSYRTDREEPSILDFWISSQPTSGEDLHACPPFP</sequence>
<dbReference type="PANTHER" id="PTHR32012:SF0">
    <property type="entry name" value="TRANSMEMBRANE PROTEIN 182"/>
    <property type="match status" value="1"/>
</dbReference>
<dbReference type="AlphaFoldDB" id="A0A7J6ABN8"/>